<accession>A0A7W9SPI6</accession>
<dbReference type="GO" id="GO:0015421">
    <property type="term" value="F:ABC-type oligopeptide transporter activity"/>
    <property type="evidence" value="ECO:0007669"/>
    <property type="project" value="TreeGrafter"/>
</dbReference>
<dbReference type="Gene3D" id="3.40.50.300">
    <property type="entry name" value="P-loop containing nucleotide triphosphate hydrolases"/>
    <property type="match status" value="1"/>
</dbReference>
<dbReference type="FunFam" id="3.40.50.300:FF:000218">
    <property type="entry name" value="Multidrug ABC transporter ATP-binding protein"/>
    <property type="match status" value="1"/>
</dbReference>
<dbReference type="InterPro" id="IPR027417">
    <property type="entry name" value="P-loop_NTPase"/>
</dbReference>
<dbReference type="CDD" id="cd18550">
    <property type="entry name" value="ABC_6TM_exporter_like"/>
    <property type="match status" value="1"/>
</dbReference>
<evidence type="ECO:0000256" key="4">
    <source>
        <dbReference type="ARBA" id="ARBA00022840"/>
    </source>
</evidence>
<dbReference type="PROSITE" id="PS50929">
    <property type="entry name" value="ABC_TM1F"/>
    <property type="match status" value="1"/>
</dbReference>
<feature type="transmembrane region" description="Helical" evidence="8">
    <location>
        <begin position="281"/>
        <end position="300"/>
    </location>
</feature>
<dbReference type="Proteomes" id="UP000520814">
    <property type="component" value="Unassembled WGS sequence"/>
</dbReference>
<evidence type="ECO:0000259" key="9">
    <source>
        <dbReference type="PROSITE" id="PS50893"/>
    </source>
</evidence>
<feature type="transmembrane region" description="Helical" evidence="8">
    <location>
        <begin position="55"/>
        <end position="81"/>
    </location>
</feature>
<keyword evidence="4 11" id="KW-0067">ATP-binding</keyword>
<evidence type="ECO:0000256" key="7">
    <source>
        <dbReference type="SAM" id="MobiDB-lite"/>
    </source>
</evidence>
<dbReference type="SUPFAM" id="SSF90123">
    <property type="entry name" value="ABC transporter transmembrane region"/>
    <property type="match status" value="1"/>
</dbReference>
<dbReference type="SMART" id="SM00382">
    <property type="entry name" value="AAA"/>
    <property type="match status" value="1"/>
</dbReference>
<feature type="domain" description="ABC transporter" evidence="9">
    <location>
        <begin position="375"/>
        <end position="610"/>
    </location>
</feature>
<feature type="domain" description="ABC transmembrane type-1" evidence="10">
    <location>
        <begin position="57"/>
        <end position="341"/>
    </location>
</feature>
<evidence type="ECO:0000256" key="5">
    <source>
        <dbReference type="ARBA" id="ARBA00022989"/>
    </source>
</evidence>
<keyword evidence="2 8" id="KW-0812">Transmembrane</keyword>
<reference evidence="11 12" key="1">
    <citation type="submission" date="2020-08" db="EMBL/GenBank/DDBJ databases">
        <title>Genomic Encyclopedia of Type Strains, Phase IV (KMG-IV): sequencing the most valuable type-strain genomes for metagenomic binning, comparative biology and taxonomic classification.</title>
        <authorList>
            <person name="Goeker M."/>
        </authorList>
    </citation>
    <scope>NUCLEOTIDE SEQUENCE [LARGE SCALE GENOMIC DNA]</scope>
    <source>
        <strain evidence="11 12">DSM 23562</strain>
    </source>
</reference>
<comment type="caution">
    <text evidence="11">The sequence shown here is derived from an EMBL/GenBank/DDBJ whole genome shotgun (WGS) entry which is preliminary data.</text>
</comment>
<feature type="transmembrane region" description="Helical" evidence="8">
    <location>
        <begin position="179"/>
        <end position="209"/>
    </location>
</feature>
<dbReference type="Gene3D" id="1.20.1560.10">
    <property type="entry name" value="ABC transporter type 1, transmembrane domain"/>
    <property type="match status" value="1"/>
</dbReference>
<dbReference type="PANTHER" id="PTHR43394:SF1">
    <property type="entry name" value="ATP-BINDING CASSETTE SUB-FAMILY B MEMBER 10, MITOCHONDRIAL"/>
    <property type="match status" value="1"/>
</dbReference>
<dbReference type="PROSITE" id="PS00211">
    <property type="entry name" value="ABC_TRANSPORTER_1"/>
    <property type="match status" value="1"/>
</dbReference>
<dbReference type="Pfam" id="PF00005">
    <property type="entry name" value="ABC_tran"/>
    <property type="match status" value="1"/>
</dbReference>
<keyword evidence="6 8" id="KW-0472">Membrane</keyword>
<organism evidence="11 12">
    <name type="scientific">Armatimonas rosea</name>
    <dbReference type="NCBI Taxonomy" id="685828"/>
    <lineage>
        <taxon>Bacteria</taxon>
        <taxon>Bacillati</taxon>
        <taxon>Armatimonadota</taxon>
        <taxon>Armatimonadia</taxon>
        <taxon>Armatimonadales</taxon>
        <taxon>Armatimonadaceae</taxon>
        <taxon>Armatimonas</taxon>
    </lineage>
</organism>
<evidence type="ECO:0000256" key="8">
    <source>
        <dbReference type="SAM" id="Phobius"/>
    </source>
</evidence>
<comment type="subcellular location">
    <subcellularLocation>
        <location evidence="1">Cell membrane</location>
        <topology evidence="1">Multi-pass membrane protein</topology>
    </subcellularLocation>
</comment>
<keyword evidence="5 8" id="KW-1133">Transmembrane helix</keyword>
<dbReference type="InterPro" id="IPR036640">
    <property type="entry name" value="ABC1_TM_sf"/>
</dbReference>
<gene>
    <name evidence="11" type="ORF">HNQ39_002202</name>
</gene>
<keyword evidence="3" id="KW-0547">Nucleotide-binding</keyword>
<dbReference type="EMBL" id="JACHGW010000002">
    <property type="protein sequence ID" value="MBB6050411.1"/>
    <property type="molecule type" value="Genomic_DNA"/>
</dbReference>
<dbReference type="InterPro" id="IPR039421">
    <property type="entry name" value="Type_1_exporter"/>
</dbReference>
<evidence type="ECO:0000256" key="1">
    <source>
        <dbReference type="ARBA" id="ARBA00004651"/>
    </source>
</evidence>
<dbReference type="RefSeq" id="WP_184195311.1">
    <property type="nucleotide sequence ID" value="NZ_JACHGW010000002.1"/>
</dbReference>
<dbReference type="PANTHER" id="PTHR43394">
    <property type="entry name" value="ATP-DEPENDENT PERMEASE MDL1, MITOCHONDRIAL"/>
    <property type="match status" value="1"/>
</dbReference>
<evidence type="ECO:0000256" key="2">
    <source>
        <dbReference type="ARBA" id="ARBA00022692"/>
    </source>
</evidence>
<evidence type="ECO:0000259" key="10">
    <source>
        <dbReference type="PROSITE" id="PS50929"/>
    </source>
</evidence>
<dbReference type="InterPro" id="IPR017871">
    <property type="entry name" value="ABC_transporter-like_CS"/>
</dbReference>
<protein>
    <submittedName>
        <fullName evidence="11">ATP-binding cassette subfamily B protein</fullName>
    </submittedName>
</protein>
<dbReference type="InterPro" id="IPR003593">
    <property type="entry name" value="AAA+_ATPase"/>
</dbReference>
<dbReference type="InterPro" id="IPR011527">
    <property type="entry name" value="ABC1_TM_dom"/>
</dbReference>
<evidence type="ECO:0000256" key="6">
    <source>
        <dbReference type="ARBA" id="ARBA00023136"/>
    </source>
</evidence>
<dbReference type="GO" id="GO:0016887">
    <property type="term" value="F:ATP hydrolysis activity"/>
    <property type="evidence" value="ECO:0007669"/>
    <property type="project" value="InterPro"/>
</dbReference>
<sequence>MGVGGGWRGPDQSLGGLPRTFGLQNRNTGGDGPQKPLDRVLLRRVLTCLSPYKTLWVGIFACLGATAALGVVPPLLVRGILDDAIPKHQPTLLFGLVGGIIGVNLVMGLLGVLQSFLSAQVGEGLLYDLRNRLFLRLQQMSLSYYTTTRAGEIVARVSSDVGAVQGVATGTVISIANNLLTVIATIVVIFGMNPRLALLALVVVPGLYLPTKLVGKLRRKLSAEAQETQADLLAFVQERLHVGGMLLTQLYGQAPADASAFEKLTQRVKALNLKQTLAGRWLFMSLSVFSVAGPALIYLFGGIEALNNRLTLGSIIAIVAYLANLYRPLANLANVYVDIQAALAIFERIFSLLDHDPEIADAPGAKTLTQTRGEVRFESVGFSYPNAATPALSELSFTIAPGERVALVGPSGAGKTTITYLLPRFFDPTEGKITLDGLDLREITLESLRARIGMVTQETFLFHASVKQNLLYARPDATEEQLTAAAKSAHIHDFLAALPDGYDTIVGERAFRLSGGERQRLSIARALLKNPELLILDEATSSLDATSESLIQEALETLLQNRTALIIAHRLSTIRTCDKIVVLEHGHVVEVGPHEALLAKNGLYAELYQKQFRPVSTN</sequence>
<keyword evidence="12" id="KW-1185">Reference proteome</keyword>
<evidence type="ECO:0000313" key="12">
    <source>
        <dbReference type="Proteomes" id="UP000520814"/>
    </source>
</evidence>
<name>A0A7W9SPI6_ARMRO</name>
<evidence type="ECO:0000256" key="3">
    <source>
        <dbReference type="ARBA" id="ARBA00022741"/>
    </source>
</evidence>
<dbReference type="InterPro" id="IPR003439">
    <property type="entry name" value="ABC_transporter-like_ATP-bd"/>
</dbReference>
<feature type="region of interest" description="Disordered" evidence="7">
    <location>
        <begin position="1"/>
        <end position="35"/>
    </location>
</feature>
<dbReference type="AlphaFoldDB" id="A0A7W9SPI6"/>
<evidence type="ECO:0000313" key="11">
    <source>
        <dbReference type="EMBL" id="MBB6050411.1"/>
    </source>
</evidence>
<dbReference type="PROSITE" id="PS50893">
    <property type="entry name" value="ABC_TRANSPORTER_2"/>
    <property type="match status" value="1"/>
</dbReference>
<dbReference type="GO" id="GO:0005886">
    <property type="term" value="C:plasma membrane"/>
    <property type="evidence" value="ECO:0007669"/>
    <property type="project" value="UniProtKB-SubCell"/>
</dbReference>
<dbReference type="Pfam" id="PF00664">
    <property type="entry name" value="ABC_membrane"/>
    <property type="match status" value="1"/>
</dbReference>
<dbReference type="SUPFAM" id="SSF52540">
    <property type="entry name" value="P-loop containing nucleoside triphosphate hydrolases"/>
    <property type="match status" value="1"/>
</dbReference>
<proteinExistence type="predicted"/>
<dbReference type="GO" id="GO:0005524">
    <property type="term" value="F:ATP binding"/>
    <property type="evidence" value="ECO:0007669"/>
    <property type="project" value="UniProtKB-KW"/>
</dbReference>
<feature type="transmembrane region" description="Helical" evidence="8">
    <location>
        <begin position="93"/>
        <end position="117"/>
    </location>
</feature>